<name>M5IQK0_9BACT</name>
<accession>M5IQK0</accession>
<keyword evidence="1" id="KW-0472">Membrane</keyword>
<feature type="transmembrane region" description="Helical" evidence="1">
    <location>
        <begin position="55"/>
        <end position="74"/>
    </location>
</feature>
<dbReference type="eggNOG" id="ENOG5032T3J">
    <property type="taxonomic scope" value="Bacteria"/>
</dbReference>
<reference evidence="2 3" key="1">
    <citation type="journal article" date="2013" name="Genome Announc.">
        <title>Genome Sequence of Campylobacter showae UNSWCD, Isolated from a Patient with Crohn's Disease.</title>
        <authorList>
            <person name="Tay A.P."/>
            <person name="Kaakoush N.O."/>
            <person name="Deshpande N.P."/>
            <person name="Chen Z."/>
            <person name="Mitchell H."/>
            <person name="Wilkins M.R."/>
        </authorList>
    </citation>
    <scope>NUCLEOTIDE SEQUENCE [LARGE SCALE GENOMIC DNA]</scope>
    <source>
        <strain evidence="2 3">CSUNSWCD</strain>
    </source>
</reference>
<keyword evidence="1" id="KW-1133">Transmembrane helix</keyword>
<proteinExistence type="predicted"/>
<dbReference type="EMBL" id="AMZQ01000007">
    <property type="protein sequence ID" value="EKU11276.1"/>
    <property type="molecule type" value="Genomic_DNA"/>
</dbReference>
<evidence type="ECO:0000256" key="1">
    <source>
        <dbReference type="SAM" id="Phobius"/>
    </source>
</evidence>
<evidence type="ECO:0000313" key="2">
    <source>
        <dbReference type="EMBL" id="EKU11276.1"/>
    </source>
</evidence>
<dbReference type="PATRIC" id="fig|1244083.3.peg.1144"/>
<organism evidence="2 3">
    <name type="scientific">Campylobacter showae CSUNSWCD</name>
    <dbReference type="NCBI Taxonomy" id="1244083"/>
    <lineage>
        <taxon>Bacteria</taxon>
        <taxon>Pseudomonadati</taxon>
        <taxon>Campylobacterota</taxon>
        <taxon>Epsilonproteobacteria</taxon>
        <taxon>Campylobacterales</taxon>
        <taxon>Campylobacteraceae</taxon>
        <taxon>Campylobacter</taxon>
    </lineage>
</organism>
<keyword evidence="1" id="KW-0812">Transmembrane</keyword>
<comment type="caution">
    <text evidence="2">The sequence shown here is derived from an EMBL/GenBank/DDBJ whole genome shotgun (WGS) entry which is preliminary data.</text>
</comment>
<dbReference type="AlphaFoldDB" id="M5IQK0"/>
<feature type="transmembrane region" description="Helical" evidence="1">
    <location>
        <begin position="24"/>
        <end position="48"/>
    </location>
</feature>
<sequence length="84" mass="9836">MGDKRVLTYIVLAGNTFLYPYSRFVYESIVGFIFGKNVFFVNAIFLLVAKFMTMLICWSFAVFIAPVGILYLYFYHTKNKTFDE</sequence>
<dbReference type="Proteomes" id="UP000011939">
    <property type="component" value="Unassembled WGS sequence"/>
</dbReference>
<protein>
    <submittedName>
        <fullName evidence="2">Uncharacterized protein</fullName>
    </submittedName>
</protein>
<gene>
    <name evidence="2" type="ORF">CSUNSWCD_1902</name>
</gene>
<evidence type="ECO:0000313" key="3">
    <source>
        <dbReference type="Proteomes" id="UP000011939"/>
    </source>
</evidence>